<evidence type="ECO:0000256" key="12">
    <source>
        <dbReference type="ARBA" id="ARBA00023014"/>
    </source>
</evidence>
<keyword evidence="19" id="KW-1185">Reference proteome</keyword>
<evidence type="ECO:0000256" key="4">
    <source>
        <dbReference type="ARBA" id="ARBA00012622"/>
    </source>
</evidence>
<comment type="catalytic activity">
    <reaction evidence="16 17">
        <text>epoxyqueuosine(34) in tRNA + AH2 = queuosine(34) in tRNA + A + H2O</text>
        <dbReference type="Rhea" id="RHEA:32159"/>
        <dbReference type="Rhea" id="RHEA-COMP:18571"/>
        <dbReference type="Rhea" id="RHEA-COMP:18582"/>
        <dbReference type="ChEBI" id="CHEBI:13193"/>
        <dbReference type="ChEBI" id="CHEBI:15377"/>
        <dbReference type="ChEBI" id="CHEBI:17499"/>
        <dbReference type="ChEBI" id="CHEBI:194431"/>
        <dbReference type="ChEBI" id="CHEBI:194443"/>
        <dbReference type="EC" id="1.17.99.6"/>
    </reaction>
</comment>
<keyword evidence="11 17" id="KW-0408">Iron</keyword>
<evidence type="ECO:0000256" key="6">
    <source>
        <dbReference type="ARBA" id="ARBA00022485"/>
    </source>
</evidence>
<dbReference type="Pfam" id="PF02677">
    <property type="entry name" value="QueH"/>
    <property type="match status" value="1"/>
</dbReference>
<gene>
    <name evidence="17" type="primary">queH</name>
    <name evidence="18" type="ordered locus">EbC_pEb17200570</name>
</gene>
<evidence type="ECO:0000256" key="15">
    <source>
        <dbReference type="ARBA" id="ARBA00031446"/>
    </source>
</evidence>
<dbReference type="EMBL" id="FP236830">
    <property type="protein sequence ID" value="CAX53510.1"/>
    <property type="molecule type" value="Genomic_DNA"/>
</dbReference>
<dbReference type="HAMAP" id="MF_02089">
    <property type="entry name" value="QueH"/>
    <property type="match status" value="1"/>
</dbReference>
<dbReference type="GO" id="GO:0046872">
    <property type="term" value="F:metal ion binding"/>
    <property type="evidence" value="ECO:0007669"/>
    <property type="project" value="UniProtKB-KW"/>
</dbReference>
<feature type="binding site" evidence="17">
    <location>
        <position position="247"/>
    </location>
    <ligand>
        <name>[4Fe-4S] cluster</name>
        <dbReference type="ChEBI" id="CHEBI:49883"/>
    </ligand>
</feature>
<name>D8MJR2_ERWBE</name>
<protein>
    <recommendedName>
        <fullName evidence="5 17">Epoxyqueuosine reductase QueH</fullName>
        <ecNumber evidence="4 17">1.17.99.6</ecNumber>
    </recommendedName>
    <alternativeName>
        <fullName evidence="15 17">Queuosine biosynthesis protein QueH</fullName>
    </alternativeName>
</protein>
<dbReference type="InterPro" id="IPR003828">
    <property type="entry name" value="QueH"/>
</dbReference>
<dbReference type="GO" id="GO:0052693">
    <property type="term" value="F:epoxyqueuosine reductase activity"/>
    <property type="evidence" value="ECO:0007669"/>
    <property type="project" value="UniProtKB-UniRule"/>
</dbReference>
<evidence type="ECO:0000256" key="2">
    <source>
        <dbReference type="ARBA" id="ARBA00004691"/>
    </source>
</evidence>
<evidence type="ECO:0000256" key="10">
    <source>
        <dbReference type="ARBA" id="ARBA00023002"/>
    </source>
</evidence>
<evidence type="ECO:0000256" key="17">
    <source>
        <dbReference type="HAMAP-Rule" id="MF_02089"/>
    </source>
</evidence>
<organism evidence="19">
    <name type="scientific">Erwinia billingiae (strain Eb661)</name>
    <dbReference type="NCBI Taxonomy" id="634500"/>
    <lineage>
        <taxon>Bacteria</taxon>
        <taxon>Pseudomonadati</taxon>
        <taxon>Pseudomonadota</taxon>
        <taxon>Gammaproteobacteria</taxon>
        <taxon>Enterobacterales</taxon>
        <taxon>Erwiniaceae</taxon>
        <taxon>Erwinia</taxon>
    </lineage>
</organism>
<evidence type="ECO:0000256" key="1">
    <source>
        <dbReference type="ARBA" id="ARBA00002268"/>
    </source>
</evidence>
<keyword evidence="7 17" id="KW-0819">tRNA processing</keyword>
<comment type="function">
    <text evidence="1 17">Catalyzes the conversion of epoxyqueuosine (oQ) to queuosine (Q), which is a hypermodified base found in the wobble positions of tRNA(Asp), tRNA(Asn), tRNA(His) and tRNA(Tyr).</text>
</comment>
<dbReference type="AlphaFoldDB" id="D8MJR2"/>
<dbReference type="KEGG" id="ebi:EbC_pEb17200570"/>
<feature type="binding site" evidence="17">
    <location>
        <position position="166"/>
    </location>
    <ligand>
        <name>[4Fe-4S] cluster</name>
        <dbReference type="ChEBI" id="CHEBI:49883"/>
    </ligand>
</feature>
<feature type="binding site" evidence="17">
    <location>
        <position position="244"/>
    </location>
    <ligand>
        <name>[4Fe-4S] cluster</name>
        <dbReference type="ChEBI" id="CHEBI:49883"/>
    </ligand>
</feature>
<geneLocation type="plasmid" evidence="18 19">
    <name>pEB170</name>
</geneLocation>
<evidence type="ECO:0000256" key="11">
    <source>
        <dbReference type="ARBA" id="ARBA00023004"/>
    </source>
</evidence>
<keyword evidence="9 17" id="KW-0671">Queuosine biosynthesis</keyword>
<dbReference type="EC" id="1.17.99.6" evidence="4 17"/>
<dbReference type="PANTHER" id="PTHR36701:SF1">
    <property type="entry name" value="EPOXYQUEUOSINE REDUCTASE QUEH"/>
    <property type="match status" value="1"/>
</dbReference>
<evidence type="ECO:0000256" key="13">
    <source>
        <dbReference type="ARBA" id="ARBA00023157"/>
    </source>
</evidence>
<evidence type="ECO:0000256" key="3">
    <source>
        <dbReference type="ARBA" id="ARBA00008207"/>
    </source>
</evidence>
<keyword evidence="8 17" id="KW-0479">Metal-binding</keyword>
<keyword evidence="6 17" id="KW-0004">4Fe-4S</keyword>
<dbReference type="UniPathway" id="UPA00392"/>
<keyword evidence="12 17" id="KW-0411">Iron-sulfur</keyword>
<keyword evidence="13 17" id="KW-1015">Disulfide bond</keyword>
<evidence type="ECO:0000256" key="5">
    <source>
        <dbReference type="ARBA" id="ARBA00016895"/>
    </source>
</evidence>
<proteinExistence type="inferred from homology"/>
<keyword evidence="10 17" id="KW-0560">Oxidoreductase</keyword>
<dbReference type="GO" id="GO:0008616">
    <property type="term" value="P:tRNA queuosine(34) biosynthetic process"/>
    <property type="evidence" value="ECO:0007669"/>
    <property type="project" value="UniProtKB-UniRule"/>
</dbReference>
<comment type="pathway">
    <text evidence="2 17">tRNA modification; tRNA-queuosine biosynthesis.</text>
</comment>
<keyword evidence="18" id="KW-0614">Plasmid</keyword>
<evidence type="ECO:0000313" key="18">
    <source>
        <dbReference type="EMBL" id="CAX53510.1"/>
    </source>
</evidence>
<dbReference type="HOGENOM" id="CLU_764492_0_0_6"/>
<accession>D8MJR2</accession>
<feature type="binding site" evidence="17">
    <location>
        <position position="165"/>
    </location>
    <ligand>
        <name>[4Fe-4S] cluster</name>
        <dbReference type="ChEBI" id="CHEBI:49883"/>
    </ligand>
</feature>
<feature type="disulfide bond" description="Redox-active" evidence="17">
    <location>
        <begin position="327"/>
        <end position="329"/>
    </location>
</feature>
<dbReference type="GO" id="GO:0051539">
    <property type="term" value="F:4 iron, 4 sulfur cluster binding"/>
    <property type="evidence" value="ECO:0007669"/>
    <property type="project" value="UniProtKB-UniRule"/>
</dbReference>
<evidence type="ECO:0000256" key="9">
    <source>
        <dbReference type="ARBA" id="ARBA00022785"/>
    </source>
</evidence>
<evidence type="ECO:0000313" key="19">
    <source>
        <dbReference type="Proteomes" id="UP000008793"/>
    </source>
</evidence>
<evidence type="ECO:0000256" key="8">
    <source>
        <dbReference type="ARBA" id="ARBA00022723"/>
    </source>
</evidence>
<dbReference type="PANTHER" id="PTHR36701">
    <property type="entry name" value="EPOXYQUEUOSINE REDUCTASE QUEH"/>
    <property type="match status" value="1"/>
</dbReference>
<reference evidence="18 19" key="1">
    <citation type="journal article" date="2010" name="BMC Genomics">
        <title>Genome comparison of the epiphytic bacteria Erwinia billingiae and E. tasmaniensis with the pear pathogen E. pyrifoliae.</title>
        <authorList>
            <person name="Kube M."/>
            <person name="Migdoll A.M."/>
            <person name="Gehring I."/>
            <person name="Heitmann K."/>
            <person name="Mayer Y."/>
            <person name="Kuhl H."/>
            <person name="Knaust F."/>
            <person name="Geider K."/>
            <person name="Reinhardt R."/>
        </authorList>
    </citation>
    <scope>NUCLEOTIDE SEQUENCE [LARGE SCALE GENOMIC DNA]</scope>
    <source>
        <strain evidence="18 19">Eb661</strain>
        <plasmid evidence="18">pEB170</plasmid>
    </source>
</reference>
<dbReference type="Proteomes" id="UP000008793">
    <property type="component" value="Plasmid pEB170"/>
</dbReference>
<evidence type="ECO:0000256" key="16">
    <source>
        <dbReference type="ARBA" id="ARBA00047415"/>
    </source>
</evidence>
<sequence length="362" mass="42257">MLVSSRANNQPPGMSPRQLLIQYSCPTLLQFAEKKRIRKWIYKARVVSLADIFPYVEAFHNRAWRAASAQRPLNRSHRVNRKCILLWRQFKQRHACCVVCRIPNMSSFRVGIQFPACILSPLRLNTVYSFLLHNSYELENMTNSEFTRPKLTLPHGENKLLLHSCCAPCSGEVMEAIQASGIDYTIYFYNPNIHPKKEYLLRKDENIRFAEQHGVPFIDADYDTDNWFERAAGMEKEPERGVRCTMCFDMRFERTALYAFENGFNVISSSLGISRWKNMQQINDCGHRAAGNYPGMTYWDYNWRKQGGSGRMIEISKREQFYQQEYCGCVYSLRDTNLHRKSQGRSLIVLGKLYYGLNNDEV</sequence>
<evidence type="ECO:0000256" key="14">
    <source>
        <dbReference type="ARBA" id="ARBA00023284"/>
    </source>
</evidence>
<keyword evidence="14 17" id="KW-0676">Redox-active center</keyword>
<comment type="similarity">
    <text evidence="3 17">Belongs to the QueH family.</text>
</comment>
<evidence type="ECO:0000256" key="7">
    <source>
        <dbReference type="ARBA" id="ARBA00022694"/>
    </source>
</evidence>